<evidence type="ECO:0000313" key="9">
    <source>
        <dbReference type="EMBL" id="TQL51147.1"/>
    </source>
</evidence>
<evidence type="ECO:0000256" key="3">
    <source>
        <dbReference type="ARBA" id="ARBA00023015"/>
    </source>
</evidence>
<proteinExistence type="inferred from homology"/>
<dbReference type="Pfam" id="PF00126">
    <property type="entry name" value="HTH_1"/>
    <property type="match status" value="1"/>
</dbReference>
<dbReference type="RefSeq" id="WP_141785186.1">
    <property type="nucleotide sequence ID" value="NZ_BAAAIK010000007.1"/>
</dbReference>
<gene>
    <name evidence="9" type="ORF">FB467_2283</name>
</gene>
<keyword evidence="2" id="KW-0678">Repressor</keyword>
<name>A0A542YSW2_9MICO</name>
<dbReference type="Proteomes" id="UP000319516">
    <property type="component" value="Unassembled WGS sequence"/>
</dbReference>
<dbReference type="AlphaFoldDB" id="A0A542YSW2"/>
<dbReference type="GO" id="GO:0003677">
    <property type="term" value="F:DNA binding"/>
    <property type="evidence" value="ECO:0007669"/>
    <property type="project" value="UniProtKB-KW"/>
</dbReference>
<comment type="caution">
    <text evidence="9">The sequence shown here is derived from an EMBL/GenBank/DDBJ whole genome shotgun (WGS) entry which is preliminary data.</text>
</comment>
<dbReference type="InterPro" id="IPR036390">
    <property type="entry name" value="WH_DNA-bd_sf"/>
</dbReference>
<dbReference type="Gene3D" id="3.40.190.290">
    <property type="match status" value="1"/>
</dbReference>
<keyword evidence="3" id="KW-0805">Transcription regulation</keyword>
<evidence type="ECO:0000256" key="1">
    <source>
        <dbReference type="ARBA" id="ARBA00009437"/>
    </source>
</evidence>
<dbReference type="PANTHER" id="PTHR30579">
    <property type="entry name" value="TRANSCRIPTIONAL REGULATOR"/>
    <property type="match status" value="1"/>
</dbReference>
<accession>A0A542YSW2</accession>
<evidence type="ECO:0000256" key="7">
    <source>
        <dbReference type="ARBA" id="ARBA00074218"/>
    </source>
</evidence>
<dbReference type="EMBL" id="VFOP01000001">
    <property type="protein sequence ID" value="TQL51147.1"/>
    <property type="molecule type" value="Genomic_DNA"/>
</dbReference>
<dbReference type="GO" id="GO:0003700">
    <property type="term" value="F:DNA-binding transcription factor activity"/>
    <property type="evidence" value="ECO:0007669"/>
    <property type="project" value="InterPro"/>
</dbReference>
<dbReference type="InterPro" id="IPR005119">
    <property type="entry name" value="LysR_subst-bd"/>
</dbReference>
<keyword evidence="6" id="KW-0804">Transcription</keyword>
<dbReference type="NCBIfam" id="NF002964">
    <property type="entry name" value="PRK03635.1"/>
    <property type="match status" value="1"/>
</dbReference>
<keyword evidence="10" id="KW-1185">Reference proteome</keyword>
<dbReference type="OrthoDB" id="3252676at2"/>
<dbReference type="Pfam" id="PF03466">
    <property type="entry name" value="LysR_substrate"/>
    <property type="match status" value="1"/>
</dbReference>
<dbReference type="PANTHER" id="PTHR30579:SF2">
    <property type="entry name" value="HTH-TYPE TRANSCRIPTIONAL REGULATOR ARGP"/>
    <property type="match status" value="1"/>
</dbReference>
<dbReference type="InterPro" id="IPR050176">
    <property type="entry name" value="LTTR"/>
</dbReference>
<evidence type="ECO:0000256" key="5">
    <source>
        <dbReference type="ARBA" id="ARBA00023159"/>
    </source>
</evidence>
<dbReference type="InterPro" id="IPR000847">
    <property type="entry name" value="LysR_HTH_N"/>
</dbReference>
<evidence type="ECO:0000259" key="8">
    <source>
        <dbReference type="PROSITE" id="PS50931"/>
    </source>
</evidence>
<dbReference type="SUPFAM" id="SSF53850">
    <property type="entry name" value="Periplasmic binding protein-like II"/>
    <property type="match status" value="1"/>
</dbReference>
<dbReference type="InterPro" id="IPR017685">
    <property type="entry name" value="ArgP"/>
</dbReference>
<evidence type="ECO:0000256" key="2">
    <source>
        <dbReference type="ARBA" id="ARBA00022491"/>
    </source>
</evidence>
<keyword evidence="4" id="KW-0238">DNA-binding</keyword>
<dbReference type="NCBIfam" id="TIGR03298">
    <property type="entry name" value="argP"/>
    <property type="match status" value="1"/>
</dbReference>
<organism evidence="9 10">
    <name type="scientific">Ornithinicoccus hortensis</name>
    <dbReference type="NCBI Taxonomy" id="82346"/>
    <lineage>
        <taxon>Bacteria</taxon>
        <taxon>Bacillati</taxon>
        <taxon>Actinomycetota</taxon>
        <taxon>Actinomycetes</taxon>
        <taxon>Micrococcales</taxon>
        <taxon>Intrasporangiaceae</taxon>
        <taxon>Ornithinicoccus</taxon>
    </lineage>
</organism>
<evidence type="ECO:0000256" key="6">
    <source>
        <dbReference type="ARBA" id="ARBA00023163"/>
    </source>
</evidence>
<dbReference type="InterPro" id="IPR036388">
    <property type="entry name" value="WH-like_DNA-bd_sf"/>
</dbReference>
<comment type="similarity">
    <text evidence="1">Belongs to the LysR transcriptional regulatory family.</text>
</comment>
<feature type="domain" description="HTH lysR-type" evidence="8">
    <location>
        <begin position="1"/>
        <end position="57"/>
    </location>
</feature>
<reference evidence="9 10" key="1">
    <citation type="submission" date="2019-06" db="EMBL/GenBank/DDBJ databases">
        <title>Sequencing the genomes of 1000 actinobacteria strains.</title>
        <authorList>
            <person name="Klenk H.-P."/>
        </authorList>
    </citation>
    <scope>NUCLEOTIDE SEQUENCE [LARGE SCALE GENOMIC DNA]</scope>
    <source>
        <strain evidence="9 10">DSM 12335</strain>
    </source>
</reference>
<dbReference type="SUPFAM" id="SSF46785">
    <property type="entry name" value="Winged helix' DNA-binding domain"/>
    <property type="match status" value="1"/>
</dbReference>
<keyword evidence="5" id="KW-0010">Activator</keyword>
<dbReference type="PROSITE" id="PS50931">
    <property type="entry name" value="HTH_LYSR"/>
    <property type="match status" value="1"/>
</dbReference>
<dbReference type="Gene3D" id="1.10.10.10">
    <property type="entry name" value="Winged helix-like DNA-binding domain superfamily/Winged helix DNA-binding domain"/>
    <property type="match status" value="1"/>
</dbReference>
<evidence type="ECO:0000256" key="4">
    <source>
        <dbReference type="ARBA" id="ARBA00023125"/>
    </source>
</evidence>
<evidence type="ECO:0000313" key="10">
    <source>
        <dbReference type="Proteomes" id="UP000319516"/>
    </source>
</evidence>
<protein>
    <recommendedName>
        <fullName evidence="7">HTH-type transcriptional regulator LysG</fullName>
    </recommendedName>
</protein>
<sequence length="294" mass="31660">MRHDQLRALLAVVEEGTFEAAARRLHVTPSAVSQRIRALESATGRVVVQRGTPCRATEAGTVLLRAARQVQLVEQEVAAALEGPEHGRAVLAVAVNADSLATWFRPVLGEAGGWDDAVLRLRVEDQQLTDALLAKGEVMAAVTEDPVAVSGCSVRQLGAMRYLPLAVPDLVERFSRDGRVDLAAMPVVDFNAKDALQQELLTARGGLRPPVHEVPSSEAFLAAVLAGLGWGMVPEHQLGDALADGRLVRVARGYRDVPLYWQRWRLASAQLDRLSEAVTGAATGLRRVSARAPR</sequence>
<dbReference type="FunFam" id="1.10.10.10:FF:000456">
    <property type="entry name" value="LysR family transcriptional regulator ArgP"/>
    <property type="match status" value="1"/>
</dbReference>